<dbReference type="InterPro" id="IPR035965">
    <property type="entry name" value="PAS-like_dom_sf"/>
</dbReference>
<keyword evidence="6" id="KW-1185">Reference proteome</keyword>
<dbReference type="InterPro" id="IPR036513">
    <property type="entry name" value="STAS_dom_sf"/>
</dbReference>
<name>A0A4U1J4B5_9BACT</name>
<keyword evidence="2" id="KW-0175">Coiled coil</keyword>
<dbReference type="Gene3D" id="3.30.450.20">
    <property type="entry name" value="PAS domain"/>
    <property type="match status" value="1"/>
</dbReference>
<dbReference type="CDD" id="cd00130">
    <property type="entry name" value="PAS"/>
    <property type="match status" value="1"/>
</dbReference>
<dbReference type="PROSITE" id="PS50112">
    <property type="entry name" value="PAS"/>
    <property type="match status" value="1"/>
</dbReference>
<dbReference type="AlphaFoldDB" id="A0A4U1J4B5"/>
<gene>
    <name evidence="5" type="ORF">E8A74_29830</name>
</gene>
<proteinExistence type="predicted"/>
<keyword evidence="1" id="KW-0597">Phosphoprotein</keyword>
<evidence type="ECO:0000259" key="3">
    <source>
        <dbReference type="PROSITE" id="PS50112"/>
    </source>
</evidence>
<evidence type="ECO:0000259" key="4">
    <source>
        <dbReference type="PROSITE" id="PS50801"/>
    </source>
</evidence>
<dbReference type="InterPro" id="IPR000014">
    <property type="entry name" value="PAS"/>
</dbReference>
<feature type="domain" description="STAS" evidence="4">
    <location>
        <begin position="202"/>
        <end position="313"/>
    </location>
</feature>
<feature type="domain" description="PAS" evidence="3">
    <location>
        <begin position="37"/>
        <end position="73"/>
    </location>
</feature>
<organism evidence="5 6">
    <name type="scientific">Polyangium fumosum</name>
    <dbReference type="NCBI Taxonomy" id="889272"/>
    <lineage>
        <taxon>Bacteria</taxon>
        <taxon>Pseudomonadati</taxon>
        <taxon>Myxococcota</taxon>
        <taxon>Polyangia</taxon>
        <taxon>Polyangiales</taxon>
        <taxon>Polyangiaceae</taxon>
        <taxon>Polyangium</taxon>
    </lineage>
</organism>
<evidence type="ECO:0000256" key="2">
    <source>
        <dbReference type="SAM" id="Coils"/>
    </source>
</evidence>
<dbReference type="SUPFAM" id="SSF52091">
    <property type="entry name" value="SpoIIaa-like"/>
    <property type="match status" value="1"/>
</dbReference>
<dbReference type="PANTHER" id="PTHR33745">
    <property type="entry name" value="RSBT ANTAGONIST PROTEIN RSBS-RELATED"/>
    <property type="match status" value="1"/>
</dbReference>
<dbReference type="Pfam" id="PF01740">
    <property type="entry name" value="STAS"/>
    <property type="match status" value="1"/>
</dbReference>
<reference evidence="5 6" key="1">
    <citation type="submission" date="2019-04" db="EMBL/GenBank/DDBJ databases">
        <authorList>
            <person name="Li Y."/>
            <person name="Wang J."/>
        </authorList>
    </citation>
    <scope>NUCLEOTIDE SEQUENCE [LARGE SCALE GENOMIC DNA]</scope>
    <source>
        <strain evidence="5 6">DSM 14668</strain>
    </source>
</reference>
<evidence type="ECO:0000313" key="5">
    <source>
        <dbReference type="EMBL" id="TKD02064.1"/>
    </source>
</evidence>
<dbReference type="Gene3D" id="3.30.750.24">
    <property type="entry name" value="STAS domain"/>
    <property type="match status" value="1"/>
</dbReference>
<sequence length="338" mass="37715">MEEGSRGSEIERLKAELAALQQKLEERERSEASLRAENARLRSLFDQLPVGVWATDLVGNVLMANAESQRLLGVAEGTEPSPKALPVEEWGESTVYLHGDKSTPYLLEELPHARALRGESVRTAEVFLRNENLPEGAWHEVHAAPLRDTSGTQTGAVSVFISSESRKNFEEEVALRNKELVASESEKSELIARLRMAVQELSTPILTLWEDVLALPVIGVVDSRRSAEMMERLLDEIVRSQSRFVIIDLTGVEVIDTSTADHFMKLVKAVNLIGARCVLTGIRPAVAQTLVDLDVNFGQLETLRNLKHGLRYCLRWLDAEDARQNTVSEGEARRARWS</sequence>
<dbReference type="EMBL" id="SSMQ01000036">
    <property type="protein sequence ID" value="TKD02064.1"/>
    <property type="molecule type" value="Genomic_DNA"/>
</dbReference>
<dbReference type="Proteomes" id="UP000309215">
    <property type="component" value="Unassembled WGS sequence"/>
</dbReference>
<dbReference type="SUPFAM" id="SSF55785">
    <property type="entry name" value="PYP-like sensor domain (PAS domain)"/>
    <property type="match status" value="1"/>
</dbReference>
<dbReference type="OrthoDB" id="5511081at2"/>
<protein>
    <submittedName>
        <fullName evidence="5">STAS domain-containing protein</fullName>
    </submittedName>
</protein>
<dbReference type="PROSITE" id="PS50801">
    <property type="entry name" value="STAS"/>
    <property type="match status" value="1"/>
</dbReference>
<dbReference type="InterPro" id="IPR051932">
    <property type="entry name" value="Bact_StressResp_Reg"/>
</dbReference>
<comment type="caution">
    <text evidence="5">The sequence shown here is derived from an EMBL/GenBank/DDBJ whole genome shotgun (WGS) entry which is preliminary data.</text>
</comment>
<feature type="coiled-coil region" evidence="2">
    <location>
        <begin position="10"/>
        <end position="40"/>
    </location>
</feature>
<evidence type="ECO:0000256" key="1">
    <source>
        <dbReference type="ARBA" id="ARBA00022553"/>
    </source>
</evidence>
<dbReference type="Pfam" id="PF13188">
    <property type="entry name" value="PAS_8"/>
    <property type="match status" value="1"/>
</dbReference>
<dbReference type="CDD" id="cd07041">
    <property type="entry name" value="STAS_RsbR_RsbS_like"/>
    <property type="match status" value="1"/>
</dbReference>
<dbReference type="PANTHER" id="PTHR33745:SF3">
    <property type="entry name" value="RSBT CO-ANTAGONIST PROTEIN RSBRC"/>
    <property type="match status" value="1"/>
</dbReference>
<dbReference type="InterPro" id="IPR002645">
    <property type="entry name" value="STAS_dom"/>
</dbReference>
<accession>A0A4U1J4B5</accession>
<dbReference type="RefSeq" id="WP_136932502.1">
    <property type="nucleotide sequence ID" value="NZ_SSMQ01000036.1"/>
</dbReference>
<evidence type="ECO:0000313" key="6">
    <source>
        <dbReference type="Proteomes" id="UP000309215"/>
    </source>
</evidence>